<protein>
    <submittedName>
        <fullName evidence="7">Zinc transporter ZupT</fullName>
    </submittedName>
</protein>
<name>A0A0C9MKI3_9FUNG</name>
<keyword evidence="8" id="KW-1185">Reference proteome</keyword>
<evidence type="ECO:0000313" key="7">
    <source>
        <dbReference type="EMBL" id="GAN11266.1"/>
    </source>
</evidence>
<proteinExistence type="predicted"/>
<feature type="transmembrane region" description="Helical" evidence="6">
    <location>
        <begin position="39"/>
        <end position="59"/>
    </location>
</feature>
<dbReference type="Proteomes" id="UP000053815">
    <property type="component" value="Unassembled WGS sequence"/>
</dbReference>
<feature type="transmembrane region" description="Helical" evidence="6">
    <location>
        <begin position="295"/>
        <end position="317"/>
    </location>
</feature>
<dbReference type="GO" id="GO:0016020">
    <property type="term" value="C:membrane"/>
    <property type="evidence" value="ECO:0007669"/>
    <property type="project" value="UniProtKB-SubCell"/>
</dbReference>
<keyword evidence="2 6" id="KW-0812">Transmembrane</keyword>
<dbReference type="Pfam" id="PF02535">
    <property type="entry name" value="Zip"/>
    <property type="match status" value="1"/>
</dbReference>
<gene>
    <name evidence="7" type="ORF">MAM1_0520d10825</name>
</gene>
<dbReference type="InterPro" id="IPR003689">
    <property type="entry name" value="ZIP"/>
</dbReference>
<evidence type="ECO:0000256" key="4">
    <source>
        <dbReference type="ARBA" id="ARBA00023136"/>
    </source>
</evidence>
<organism evidence="7">
    <name type="scientific">Mucor ambiguus</name>
    <dbReference type="NCBI Taxonomy" id="91626"/>
    <lineage>
        <taxon>Eukaryota</taxon>
        <taxon>Fungi</taxon>
        <taxon>Fungi incertae sedis</taxon>
        <taxon>Mucoromycota</taxon>
        <taxon>Mucoromycotina</taxon>
        <taxon>Mucoromycetes</taxon>
        <taxon>Mucorales</taxon>
        <taxon>Mucorineae</taxon>
        <taxon>Mucoraceae</taxon>
        <taxon>Mucor</taxon>
    </lineage>
</organism>
<dbReference type="PANTHER" id="PTHR11040:SF210">
    <property type="entry name" value="ZINC-REGULATED TRANSPORTER 3"/>
    <property type="match status" value="1"/>
</dbReference>
<dbReference type="GO" id="GO:0005385">
    <property type="term" value="F:zinc ion transmembrane transporter activity"/>
    <property type="evidence" value="ECO:0007669"/>
    <property type="project" value="TreeGrafter"/>
</dbReference>
<evidence type="ECO:0000256" key="1">
    <source>
        <dbReference type="ARBA" id="ARBA00004141"/>
    </source>
</evidence>
<feature type="transmembrane region" description="Helical" evidence="6">
    <location>
        <begin position="229"/>
        <end position="254"/>
    </location>
</feature>
<dbReference type="PANTHER" id="PTHR11040">
    <property type="entry name" value="ZINC/IRON TRANSPORTER"/>
    <property type="match status" value="1"/>
</dbReference>
<feature type="compositionally biased region" description="Basic residues" evidence="5">
    <location>
        <begin position="155"/>
        <end position="172"/>
    </location>
</feature>
<dbReference type="STRING" id="91626.A0A0C9MKI3"/>
<evidence type="ECO:0000256" key="6">
    <source>
        <dbReference type="SAM" id="Phobius"/>
    </source>
</evidence>
<dbReference type="EMBL" id="DF836809">
    <property type="protein sequence ID" value="GAN11266.1"/>
    <property type="molecule type" value="Genomic_DNA"/>
</dbReference>
<keyword evidence="4 6" id="KW-0472">Membrane</keyword>
<feature type="transmembrane region" description="Helical" evidence="6">
    <location>
        <begin position="71"/>
        <end position="91"/>
    </location>
</feature>
<feature type="transmembrane region" description="Helical" evidence="6">
    <location>
        <begin position="12"/>
        <end position="30"/>
    </location>
</feature>
<feature type="transmembrane region" description="Helical" evidence="6">
    <location>
        <begin position="260"/>
        <end position="283"/>
    </location>
</feature>
<feature type="non-terminal residue" evidence="7">
    <location>
        <position position="391"/>
    </location>
</feature>
<sequence length="391" mass="43371">MAIEASADGWLMVIISSTACVFGASVVLLGGKALENKQFLSASMALGGGVLVFNSLYTLLPASKQKFESNIWTFSCFFAGVVFTVGLSYFIQWCAPHAIHTCDPTSNASIKDTANTINELVRGQDMMDEDHDLQDEEQNERDLMKPILPPTAPLHNHHHHHHHHHHQHQHGHSNRDLEYGSIDINDYDLADQDKNDYFLIGIQTAIAICIHKFPEGLIMFISNESSSQLGLSVAAAMTIHNLIEGFLISLPLYYATGSRFAAFAYASILGGMSQPLGAMLGLLAIRNVDQEQERFLFGVIFGVVSGMMCLIAVQSMLPQAIRADATHRCVPLFFFIARHHHQQQQQQQQPKQSIETSKHVNKRSHTLPTAIKKKKEIGDYILCRTIGRGAS</sequence>
<feature type="region of interest" description="Disordered" evidence="5">
    <location>
        <begin position="344"/>
        <end position="367"/>
    </location>
</feature>
<reference evidence="7" key="1">
    <citation type="submission" date="2014-09" db="EMBL/GenBank/DDBJ databases">
        <title>Draft genome sequence of an oleaginous Mucoromycotina fungus Mucor ambiguus NBRC6742.</title>
        <authorList>
            <person name="Takeda I."/>
            <person name="Yamane N."/>
            <person name="Morita T."/>
            <person name="Tamano K."/>
            <person name="Machida M."/>
            <person name="Baker S."/>
            <person name="Koike H."/>
        </authorList>
    </citation>
    <scope>NUCLEOTIDE SEQUENCE</scope>
    <source>
        <strain evidence="7">NBRC 6742</strain>
    </source>
</reference>
<dbReference type="AlphaFoldDB" id="A0A0C9MKI3"/>
<evidence type="ECO:0000256" key="2">
    <source>
        <dbReference type="ARBA" id="ARBA00022692"/>
    </source>
</evidence>
<accession>A0A0C9MKI3</accession>
<comment type="subcellular location">
    <subcellularLocation>
        <location evidence="1">Membrane</location>
        <topology evidence="1">Multi-pass membrane protein</topology>
    </subcellularLocation>
</comment>
<feature type="region of interest" description="Disordered" evidence="5">
    <location>
        <begin position="146"/>
        <end position="175"/>
    </location>
</feature>
<evidence type="ECO:0000256" key="5">
    <source>
        <dbReference type="SAM" id="MobiDB-lite"/>
    </source>
</evidence>
<evidence type="ECO:0000256" key="3">
    <source>
        <dbReference type="ARBA" id="ARBA00022989"/>
    </source>
</evidence>
<keyword evidence="3 6" id="KW-1133">Transmembrane helix</keyword>
<evidence type="ECO:0000313" key="8">
    <source>
        <dbReference type="Proteomes" id="UP000053815"/>
    </source>
</evidence>
<dbReference type="OrthoDB" id="262547at2759"/>